<evidence type="ECO:0000313" key="3">
    <source>
        <dbReference type="Proteomes" id="UP000663848"/>
    </source>
</evidence>
<sequence length="158" mass="18040">MANRTSRPRMREDEAEELIVAQGYRKTNMRLHGRSVYYNPQKPNNIQYITYDVDGHNGGVWKAGNKKWAENGVTITLNMFGHHHHHHHYNPYMNREMASDMWIQRNIPGGLNSPLGEYLDNRMGGNPNPTFGQTVGGYPGVNGFGGYPNYGNSFGYYM</sequence>
<dbReference type="InterPro" id="IPR028190">
    <property type="entry name" value="Ntox21"/>
</dbReference>
<proteinExistence type="predicted"/>
<accession>A0A821M5M2</accession>
<gene>
    <name evidence="2" type="ORF">QYT958_LOCUS21604</name>
</gene>
<dbReference type="AlphaFoldDB" id="A0A821M5M2"/>
<dbReference type="Gene3D" id="3.10.380.20">
    <property type="entry name" value="Novel toxin 21 (CdiA), C-terminal domain"/>
    <property type="match status" value="1"/>
</dbReference>
<organism evidence="2 3">
    <name type="scientific">Rotaria socialis</name>
    <dbReference type="NCBI Taxonomy" id="392032"/>
    <lineage>
        <taxon>Eukaryota</taxon>
        <taxon>Metazoa</taxon>
        <taxon>Spiralia</taxon>
        <taxon>Gnathifera</taxon>
        <taxon>Rotifera</taxon>
        <taxon>Eurotatoria</taxon>
        <taxon>Bdelloidea</taxon>
        <taxon>Philodinida</taxon>
        <taxon>Philodinidae</taxon>
        <taxon>Rotaria</taxon>
    </lineage>
</organism>
<dbReference type="CDD" id="cd20685">
    <property type="entry name" value="CdiA-CT_Ecl_RNase-like"/>
    <property type="match status" value="1"/>
</dbReference>
<feature type="domain" description="Novel toxin 21" evidence="1">
    <location>
        <begin position="23"/>
        <end position="65"/>
    </location>
</feature>
<evidence type="ECO:0000313" key="2">
    <source>
        <dbReference type="EMBL" id="CAF4760729.1"/>
    </source>
</evidence>
<comment type="caution">
    <text evidence="2">The sequence shown here is derived from an EMBL/GenBank/DDBJ whole genome shotgun (WGS) entry which is preliminary data.</text>
</comment>
<dbReference type="Proteomes" id="UP000663848">
    <property type="component" value="Unassembled WGS sequence"/>
</dbReference>
<evidence type="ECO:0000259" key="1">
    <source>
        <dbReference type="Pfam" id="PF15526"/>
    </source>
</evidence>
<dbReference type="EMBL" id="CAJOBR010003979">
    <property type="protein sequence ID" value="CAF4760729.1"/>
    <property type="molecule type" value="Genomic_DNA"/>
</dbReference>
<reference evidence="2" key="1">
    <citation type="submission" date="2021-02" db="EMBL/GenBank/DDBJ databases">
        <authorList>
            <person name="Nowell W R."/>
        </authorList>
    </citation>
    <scope>NUCLEOTIDE SEQUENCE</scope>
</reference>
<dbReference type="InterPro" id="IPR038181">
    <property type="entry name" value="Ntox21_sf"/>
</dbReference>
<protein>
    <recommendedName>
        <fullName evidence="1">Novel toxin 21 domain-containing protein</fullName>
    </recommendedName>
</protein>
<dbReference type="Pfam" id="PF15526">
    <property type="entry name" value="Ntox21"/>
    <property type="match status" value="1"/>
</dbReference>
<name>A0A821M5M2_9BILA</name>